<evidence type="ECO:0000313" key="1">
    <source>
        <dbReference type="EMBL" id="PKC01829.1"/>
    </source>
</evidence>
<sequence>MLENTDAECSCPYAFEDIKKYFELASKCDSVPSLSEFVRENTDLVVRSHPEVNDFKSLDGVWKKKFTSVAKILNMEERTITVRRREKTFTMYEQEHEIIRSQLFKDQENYLENYELNNLQDDESTTAKRNEENHNKHVIASDSDDDFQKVAESMVGSVERAPLMIEDIDLEKLS</sequence>
<reference evidence="1 4" key="2">
    <citation type="submission" date="2017-09" db="EMBL/GenBank/DDBJ databases">
        <title>Extensive intraspecific genome diversity in a model arbuscular mycorrhizal fungus.</title>
        <authorList>
            <person name="Chen E.C."/>
            <person name="Morin E."/>
            <person name="Beaudet D."/>
            <person name="Noel J."/>
            <person name="Ndikumana S."/>
            <person name="Charron P."/>
            <person name="St-Onge C."/>
            <person name="Giorgi J."/>
            <person name="Grigoriev I.V."/>
            <person name="Roux C."/>
            <person name="Martin F.M."/>
            <person name="Corradi N."/>
        </authorList>
    </citation>
    <scope>NUCLEOTIDE SEQUENCE [LARGE SCALE GENOMIC DNA]</scope>
    <source>
        <strain evidence="1 4">A5</strain>
    </source>
</reference>
<dbReference type="AlphaFoldDB" id="A0A2N0P4T8"/>
<dbReference type="Proteomes" id="UP000232688">
    <property type="component" value="Unassembled WGS sequence"/>
</dbReference>
<dbReference type="EMBL" id="LLXH01000387">
    <property type="protein sequence ID" value="PKC67520.1"/>
    <property type="molecule type" value="Genomic_DNA"/>
</dbReference>
<evidence type="ECO:0000313" key="3">
    <source>
        <dbReference type="Proteomes" id="UP000232688"/>
    </source>
</evidence>
<gene>
    <name evidence="2" type="ORF">RhiirA1_458329</name>
    <name evidence="1" type="ORF">RhiirA5_426099</name>
</gene>
<dbReference type="VEuPathDB" id="FungiDB:FUN_020215"/>
<accession>A0A2N0P4T8</accession>
<dbReference type="VEuPathDB" id="FungiDB:RhiirFUN_017400"/>
<reference evidence="2 3" key="4">
    <citation type="submission" date="2017-10" db="EMBL/GenBank/DDBJ databases">
        <title>Genome analyses suggest a sexual origin of heterokaryosis in a supposedly ancient asexual fungus.</title>
        <authorList>
            <person name="Corradi N."/>
            <person name="Sedzielewska K."/>
            <person name="Noel J."/>
            <person name="Charron P."/>
            <person name="Farinelli L."/>
            <person name="Marton T."/>
            <person name="Kruger M."/>
            <person name="Pelin A."/>
            <person name="Brachmann A."/>
            <person name="Corradi N."/>
        </authorList>
    </citation>
    <scope>NUCLEOTIDE SEQUENCE [LARGE SCALE GENOMIC DNA]</scope>
    <source>
        <strain evidence="2 3">A1</strain>
    </source>
</reference>
<dbReference type="VEuPathDB" id="FungiDB:RhiirA1_458329"/>
<comment type="caution">
    <text evidence="1">The sequence shown here is derived from an EMBL/GenBank/DDBJ whole genome shotgun (WGS) entry which is preliminary data.</text>
</comment>
<dbReference type="EMBL" id="LLXJ01001508">
    <property type="protein sequence ID" value="PKC01829.1"/>
    <property type="molecule type" value="Genomic_DNA"/>
</dbReference>
<protein>
    <submittedName>
        <fullName evidence="1">Uncharacterized protein</fullName>
    </submittedName>
</protein>
<reference evidence="2 3" key="3">
    <citation type="submission" date="2017-10" db="EMBL/GenBank/DDBJ databases">
        <title>Extensive intraspecific genome diversity in a model arbuscular mycorrhizal fungus.</title>
        <authorList>
            <person name="Chen E.C.H."/>
            <person name="Morin E."/>
            <person name="Baudet D."/>
            <person name="Noel J."/>
            <person name="Ndikumana S."/>
            <person name="Charron P."/>
            <person name="St-Onge C."/>
            <person name="Giorgi J."/>
            <person name="Grigoriev I.V."/>
            <person name="Roux C."/>
            <person name="Martin F.M."/>
            <person name="Corradi N."/>
        </authorList>
    </citation>
    <scope>NUCLEOTIDE SEQUENCE [LARGE SCALE GENOMIC DNA]</scope>
    <source>
        <strain evidence="2 3">A1</strain>
    </source>
</reference>
<name>A0A2N0P4T8_9GLOM</name>
<evidence type="ECO:0000313" key="4">
    <source>
        <dbReference type="Proteomes" id="UP000232722"/>
    </source>
</evidence>
<evidence type="ECO:0000313" key="2">
    <source>
        <dbReference type="EMBL" id="PKC67520.1"/>
    </source>
</evidence>
<dbReference type="Proteomes" id="UP000232722">
    <property type="component" value="Unassembled WGS sequence"/>
</dbReference>
<organism evidence="1 4">
    <name type="scientific">Rhizophagus irregularis</name>
    <dbReference type="NCBI Taxonomy" id="588596"/>
    <lineage>
        <taxon>Eukaryota</taxon>
        <taxon>Fungi</taxon>
        <taxon>Fungi incertae sedis</taxon>
        <taxon>Mucoromycota</taxon>
        <taxon>Glomeromycotina</taxon>
        <taxon>Glomeromycetes</taxon>
        <taxon>Glomerales</taxon>
        <taxon>Glomeraceae</taxon>
        <taxon>Rhizophagus</taxon>
    </lineage>
</organism>
<proteinExistence type="predicted"/>
<reference evidence="1 4" key="1">
    <citation type="submission" date="2016-04" db="EMBL/GenBank/DDBJ databases">
        <title>Genome analyses suggest a sexual origin of heterokaryosis in a supposedly ancient asexual fungus.</title>
        <authorList>
            <person name="Ropars J."/>
            <person name="Sedzielewska K."/>
            <person name="Noel J."/>
            <person name="Charron P."/>
            <person name="Farinelli L."/>
            <person name="Marton T."/>
            <person name="Kruger M."/>
            <person name="Pelin A."/>
            <person name="Brachmann A."/>
            <person name="Corradi N."/>
        </authorList>
    </citation>
    <scope>NUCLEOTIDE SEQUENCE [LARGE SCALE GENOMIC DNA]</scope>
    <source>
        <strain evidence="1 4">A5</strain>
    </source>
</reference>